<feature type="region of interest" description="Disordered" evidence="1">
    <location>
        <begin position="212"/>
        <end position="258"/>
    </location>
</feature>
<accession>A0A8S4SET6</accession>
<dbReference type="GO" id="GO:0045892">
    <property type="term" value="P:negative regulation of DNA-templated transcription"/>
    <property type="evidence" value="ECO:0007669"/>
    <property type="project" value="TreeGrafter"/>
</dbReference>
<evidence type="ECO:0000256" key="1">
    <source>
        <dbReference type="SAM" id="MobiDB-lite"/>
    </source>
</evidence>
<feature type="compositionally biased region" description="Basic and acidic residues" evidence="1">
    <location>
        <begin position="223"/>
        <end position="234"/>
    </location>
</feature>
<dbReference type="PANTHER" id="PTHR17604">
    <property type="entry name" value="TRANSCRIPTION COFACTOR VESTIGIAL-LIKE PROTEIN 4"/>
    <property type="match status" value="1"/>
</dbReference>
<dbReference type="GO" id="GO:0001223">
    <property type="term" value="F:transcription coactivator binding"/>
    <property type="evidence" value="ECO:0007669"/>
    <property type="project" value="TreeGrafter"/>
</dbReference>
<feature type="region of interest" description="Disordered" evidence="1">
    <location>
        <begin position="282"/>
        <end position="317"/>
    </location>
</feature>
<evidence type="ECO:0000313" key="3">
    <source>
        <dbReference type="Proteomes" id="UP000838756"/>
    </source>
</evidence>
<dbReference type="OrthoDB" id="10040691at2759"/>
<dbReference type="InterPro" id="IPR028184">
    <property type="entry name" value="VGLL4"/>
</dbReference>
<protein>
    <submittedName>
        <fullName evidence="2">Jg4332 protein</fullName>
    </submittedName>
</protein>
<evidence type="ECO:0000313" key="2">
    <source>
        <dbReference type="EMBL" id="CAH2267724.1"/>
    </source>
</evidence>
<feature type="compositionally biased region" description="Basic and acidic residues" evidence="1">
    <location>
        <begin position="143"/>
        <end position="169"/>
    </location>
</feature>
<dbReference type="Pfam" id="PF15245">
    <property type="entry name" value="VGLL4"/>
    <property type="match status" value="1"/>
</dbReference>
<feature type="region of interest" description="Disordered" evidence="1">
    <location>
        <begin position="108"/>
        <end position="179"/>
    </location>
</feature>
<dbReference type="InterPro" id="IPR006627">
    <property type="entry name" value="TDU_repeat"/>
</dbReference>
<sequence length="408" mass="45722">MCKPKISLNEPLVTKKISNYIFLSEETKRDNGRLLRHDAQRSRHAECRPYFSPLLCGNKFVIIVCLTQKELSVLHCVVTWETTDINMEKVESALDVLSRAATMVQPCPAYPASDSESFETPSTASSGESEGDRTLSPETPRAQPKELTGKWRRERRSTRLPEYRPRENGKMALRSQSFNERRIAPSIARAQPHSDGELSDETDEAPENLAININGKAPPEYPGAKHEAPIDMRLRSRPAPPPYNRPSVIKSNDAPPGSMSMCDPVIDEHFRRSLGDDYMNLFKKNAPPNAENSQANSKPNMKDRASSPIQFQPEEPPKPTKIIAMEVDDASLSVDDHFTKALGDTWRQIQTSRLKDNEKQSTKGGVDDHFSKALGDTWKKIQSSKLNIEDSKSKDQTAKIITRSGVVI</sequence>
<dbReference type="Proteomes" id="UP000838756">
    <property type="component" value="Unassembled WGS sequence"/>
</dbReference>
<name>A0A8S4SET6_9NEOP</name>
<dbReference type="AlphaFoldDB" id="A0A8S4SET6"/>
<dbReference type="PANTHER" id="PTHR17604:SF7">
    <property type="entry name" value="TONDU-DOMAIN-CONTAINING GROWTH INHIBITOR, ISOFORM A"/>
    <property type="match status" value="1"/>
</dbReference>
<feature type="compositionally biased region" description="Polar residues" evidence="1">
    <location>
        <begin position="114"/>
        <end position="128"/>
    </location>
</feature>
<organism evidence="2 3">
    <name type="scientific">Pararge aegeria aegeria</name>
    <dbReference type="NCBI Taxonomy" id="348720"/>
    <lineage>
        <taxon>Eukaryota</taxon>
        <taxon>Metazoa</taxon>
        <taxon>Ecdysozoa</taxon>
        <taxon>Arthropoda</taxon>
        <taxon>Hexapoda</taxon>
        <taxon>Insecta</taxon>
        <taxon>Pterygota</taxon>
        <taxon>Neoptera</taxon>
        <taxon>Endopterygota</taxon>
        <taxon>Lepidoptera</taxon>
        <taxon>Glossata</taxon>
        <taxon>Ditrysia</taxon>
        <taxon>Papilionoidea</taxon>
        <taxon>Nymphalidae</taxon>
        <taxon>Satyrinae</taxon>
        <taxon>Satyrini</taxon>
        <taxon>Parargina</taxon>
        <taxon>Pararge</taxon>
    </lineage>
</organism>
<reference evidence="2" key="1">
    <citation type="submission" date="2022-03" db="EMBL/GenBank/DDBJ databases">
        <authorList>
            <person name="Lindestad O."/>
        </authorList>
    </citation>
    <scope>NUCLEOTIDE SEQUENCE</scope>
</reference>
<dbReference type="EMBL" id="CAKXAJ010026394">
    <property type="protein sequence ID" value="CAH2267724.1"/>
    <property type="molecule type" value="Genomic_DNA"/>
</dbReference>
<dbReference type="SMART" id="SM00711">
    <property type="entry name" value="TDU"/>
    <property type="match status" value="3"/>
</dbReference>
<feature type="compositionally biased region" description="Polar residues" evidence="1">
    <location>
        <begin position="290"/>
        <end position="299"/>
    </location>
</feature>
<proteinExistence type="predicted"/>
<gene>
    <name evidence="2" type="primary">jg4332</name>
    <name evidence="2" type="ORF">PAEG_LOCUS26221</name>
</gene>
<keyword evidence="3" id="KW-1185">Reference proteome</keyword>
<comment type="caution">
    <text evidence="2">The sequence shown here is derived from an EMBL/GenBank/DDBJ whole genome shotgun (WGS) entry which is preliminary data.</text>
</comment>